<name>A0A8H7XSY6_PSICU</name>
<protein>
    <submittedName>
        <fullName evidence="1">Uncharacterized protein</fullName>
    </submittedName>
</protein>
<gene>
    <name evidence="1" type="ORF">JR316_009945</name>
</gene>
<sequence length="167" mass="19056">MTVVHTSDKITVLKMSMPQKLVVDEHVYLRNSGILPSMKHDKFLTNYVVHFNNKVLPAMKAPTMEVTFFKLKKGKSKRQLNDILTSVATKPEIAGSPYAPLTWGDVEGTGDQIYLLFGWESLEKHKMTVQQPTFSQFITDLIETVDFTFCHVEFQTIYFAMASALYL</sequence>
<organism evidence="1">
    <name type="scientific">Psilocybe cubensis</name>
    <name type="common">Psychedelic mushroom</name>
    <name type="synonym">Stropharia cubensis</name>
    <dbReference type="NCBI Taxonomy" id="181762"/>
    <lineage>
        <taxon>Eukaryota</taxon>
        <taxon>Fungi</taxon>
        <taxon>Dikarya</taxon>
        <taxon>Basidiomycota</taxon>
        <taxon>Agaricomycotina</taxon>
        <taxon>Agaricomycetes</taxon>
        <taxon>Agaricomycetidae</taxon>
        <taxon>Agaricales</taxon>
        <taxon>Agaricineae</taxon>
        <taxon>Strophariaceae</taxon>
        <taxon>Psilocybe</taxon>
    </lineage>
</organism>
<dbReference type="AlphaFoldDB" id="A0A8H7XSY6"/>
<dbReference type="OrthoDB" id="3830579at2759"/>
<dbReference type="Gene3D" id="3.30.70.100">
    <property type="match status" value="1"/>
</dbReference>
<comment type="caution">
    <text evidence="1">The sequence shown here is derived from an EMBL/GenBank/DDBJ whole genome shotgun (WGS) entry which is preliminary data.</text>
</comment>
<proteinExistence type="predicted"/>
<dbReference type="EMBL" id="JAFIQS010000010">
    <property type="protein sequence ID" value="KAG5165249.1"/>
    <property type="molecule type" value="Genomic_DNA"/>
</dbReference>
<reference evidence="1" key="1">
    <citation type="submission" date="2021-02" db="EMBL/GenBank/DDBJ databases">
        <title>Psilocybe cubensis genome.</title>
        <authorList>
            <person name="Mckernan K.J."/>
            <person name="Crawford S."/>
            <person name="Trippe A."/>
            <person name="Kane L.T."/>
            <person name="Mclaughlin S."/>
        </authorList>
    </citation>
    <scope>NUCLEOTIDE SEQUENCE [LARGE SCALE GENOMIC DNA]</scope>
    <source>
        <strain evidence="1">MGC-MH-2018</strain>
    </source>
</reference>
<evidence type="ECO:0000313" key="1">
    <source>
        <dbReference type="EMBL" id="KAG5165249.1"/>
    </source>
</evidence>
<accession>A0A8H7XSY6</accession>